<evidence type="ECO:0000313" key="3">
    <source>
        <dbReference type="Proteomes" id="UP000004994"/>
    </source>
</evidence>
<evidence type="ECO:0000259" key="1">
    <source>
        <dbReference type="Pfam" id="PF13960"/>
    </source>
</evidence>
<dbReference type="PANTHER" id="PTHR48258:SF6">
    <property type="entry name" value="LEUCINE-RICH REPEAT DOMAIN, L DOMAIN-CONTAINING PROTEIN"/>
    <property type="match status" value="1"/>
</dbReference>
<dbReference type="InParanoid" id="A0A3Q7GH36"/>
<sequence>MDLLHEVAMDNCKVVSTPMTSTIVFDPSPDDHLVDGALFGRIIGKLHYLSFTHSDVAFVIYRFMKHVAIDFHIVHEQVEPKQLEVLHLHARSEGSIAEGYIIDKCLTFYSMYLTNIETTFNLEYQKDVGSRSKGEEDVLDIFSKSSRPYGSVILQLYNKEKSIYVQKLYPLAIGPDVRGSTHTYCIVNGVTFHVQRRDALHKSQNCSIVVACYNLNEEIDFYGIIVDILELEYVEENRVLLFKCSDNCMNMILLYELLKQKNYIDDPKLRESWRIVLKFEDRHLYDVPEKENSETENDELHITNDEVYQDVSLEKVQFSMIQMIYIESTT</sequence>
<dbReference type="InterPro" id="IPR025452">
    <property type="entry name" value="DUF4218"/>
</dbReference>
<name>A0A3Q7GH36_SOLLC</name>
<dbReference type="Proteomes" id="UP000004994">
    <property type="component" value="Chromosome 5"/>
</dbReference>
<dbReference type="Pfam" id="PF13960">
    <property type="entry name" value="DUF4218"/>
    <property type="match status" value="1"/>
</dbReference>
<protein>
    <recommendedName>
        <fullName evidence="1">DUF4218 domain-containing protein</fullName>
    </recommendedName>
</protein>
<evidence type="ECO:0000313" key="2">
    <source>
        <dbReference type="EnsemblPlants" id="Solyc05g015003.1.1"/>
    </source>
</evidence>
<reference evidence="2" key="1">
    <citation type="journal article" date="2012" name="Nature">
        <title>The tomato genome sequence provides insights into fleshy fruit evolution.</title>
        <authorList>
            <consortium name="Tomato Genome Consortium"/>
        </authorList>
    </citation>
    <scope>NUCLEOTIDE SEQUENCE [LARGE SCALE GENOMIC DNA]</scope>
    <source>
        <strain evidence="2">cv. Heinz 1706</strain>
    </source>
</reference>
<dbReference type="Gramene" id="Solyc05g015003.1.1">
    <property type="protein sequence ID" value="Solyc05g015003.1.1"/>
    <property type="gene ID" value="Solyc05g015003.1"/>
</dbReference>
<dbReference type="PANTHER" id="PTHR48258">
    <property type="entry name" value="DUF4218 DOMAIN-CONTAINING PROTEIN-RELATED"/>
    <property type="match status" value="1"/>
</dbReference>
<dbReference type="EnsemblPlants" id="Solyc05g015003.1.1">
    <property type="protein sequence ID" value="Solyc05g015003.1.1"/>
    <property type="gene ID" value="Solyc05g015003.1"/>
</dbReference>
<reference evidence="2" key="2">
    <citation type="submission" date="2019-01" db="UniProtKB">
        <authorList>
            <consortium name="EnsemblPlants"/>
        </authorList>
    </citation>
    <scope>IDENTIFICATION</scope>
    <source>
        <strain evidence="2">cv. Heinz 1706</strain>
    </source>
</reference>
<proteinExistence type="predicted"/>
<organism evidence="2">
    <name type="scientific">Solanum lycopersicum</name>
    <name type="common">Tomato</name>
    <name type="synonym">Lycopersicon esculentum</name>
    <dbReference type="NCBI Taxonomy" id="4081"/>
    <lineage>
        <taxon>Eukaryota</taxon>
        <taxon>Viridiplantae</taxon>
        <taxon>Streptophyta</taxon>
        <taxon>Embryophyta</taxon>
        <taxon>Tracheophyta</taxon>
        <taxon>Spermatophyta</taxon>
        <taxon>Magnoliopsida</taxon>
        <taxon>eudicotyledons</taxon>
        <taxon>Gunneridae</taxon>
        <taxon>Pentapetalae</taxon>
        <taxon>asterids</taxon>
        <taxon>lamiids</taxon>
        <taxon>Solanales</taxon>
        <taxon>Solanaceae</taxon>
        <taxon>Solanoideae</taxon>
        <taxon>Solaneae</taxon>
        <taxon>Solanum</taxon>
        <taxon>Solanum subgen. Lycopersicon</taxon>
    </lineage>
</organism>
<accession>A0A3Q7GH36</accession>
<dbReference type="AlphaFoldDB" id="A0A3Q7GH36"/>
<keyword evidence="3" id="KW-1185">Reference proteome</keyword>
<feature type="domain" description="DUF4218" evidence="1">
    <location>
        <begin position="88"/>
        <end position="122"/>
    </location>
</feature>
<dbReference type="STRING" id="4081.A0A3Q7GH36"/>